<accession>A0A2P5AJL1</accession>
<evidence type="ECO:0000313" key="3">
    <source>
        <dbReference type="Proteomes" id="UP000237105"/>
    </source>
</evidence>
<dbReference type="GO" id="GO:0004523">
    <property type="term" value="F:RNA-DNA hybrid ribonuclease activity"/>
    <property type="evidence" value="ECO:0007669"/>
    <property type="project" value="InterPro"/>
</dbReference>
<dbReference type="PANTHER" id="PTHR47074:SF11">
    <property type="entry name" value="REVERSE TRANSCRIPTASE-LIKE PROTEIN"/>
    <property type="match status" value="1"/>
</dbReference>
<gene>
    <name evidence="2" type="ORF">PanWU01x14_325940</name>
</gene>
<dbReference type="InterPro" id="IPR002156">
    <property type="entry name" value="RNaseH_domain"/>
</dbReference>
<proteinExistence type="predicted"/>
<dbReference type="Gene3D" id="3.30.420.10">
    <property type="entry name" value="Ribonuclease H-like superfamily/Ribonuclease H"/>
    <property type="match status" value="1"/>
</dbReference>
<keyword evidence="3" id="KW-1185">Reference proteome</keyword>
<protein>
    <submittedName>
        <fullName evidence="2">Ribonuclease H-like domain containing protein</fullName>
    </submittedName>
</protein>
<comment type="caution">
    <text evidence="2">The sequence shown here is derived from an EMBL/GenBank/DDBJ whole genome shotgun (WGS) entry which is preliminary data.</text>
</comment>
<reference evidence="3" key="1">
    <citation type="submission" date="2016-06" db="EMBL/GenBank/DDBJ databases">
        <title>Parallel loss of symbiosis genes in relatives of nitrogen-fixing non-legume Parasponia.</title>
        <authorList>
            <person name="Van Velzen R."/>
            <person name="Holmer R."/>
            <person name="Bu F."/>
            <person name="Rutten L."/>
            <person name="Van Zeijl A."/>
            <person name="Liu W."/>
            <person name="Santuari L."/>
            <person name="Cao Q."/>
            <person name="Sharma T."/>
            <person name="Shen D."/>
            <person name="Roswanjaya Y."/>
            <person name="Wardhani T."/>
            <person name="Kalhor M.S."/>
            <person name="Jansen J."/>
            <person name="Van den Hoogen J."/>
            <person name="Gungor B."/>
            <person name="Hartog M."/>
            <person name="Hontelez J."/>
            <person name="Verver J."/>
            <person name="Yang W.-C."/>
            <person name="Schijlen E."/>
            <person name="Repin R."/>
            <person name="Schilthuizen M."/>
            <person name="Schranz E."/>
            <person name="Heidstra R."/>
            <person name="Miyata K."/>
            <person name="Fedorova E."/>
            <person name="Kohlen W."/>
            <person name="Bisseling T."/>
            <person name="Smit S."/>
            <person name="Geurts R."/>
        </authorList>
    </citation>
    <scope>NUCLEOTIDE SEQUENCE [LARGE SCALE GENOMIC DNA]</scope>
    <source>
        <strain evidence="3">cv. WU1-14</strain>
    </source>
</reference>
<sequence>MSKERGCVGLGGVVRDHEGEVKLMFRSSHHLSCSVEISEAMAIRKGLKTARDYGLQPLLIESDASSVVRLIINGSHSLAEISVVIHDIQNFLASMPSSVMSHILGSCNRAAHAAAKWSVSNEGDFVWFE</sequence>
<evidence type="ECO:0000313" key="2">
    <source>
        <dbReference type="EMBL" id="PON36736.1"/>
    </source>
</evidence>
<dbReference type="EMBL" id="JXTB01000555">
    <property type="protein sequence ID" value="PON36736.1"/>
    <property type="molecule type" value="Genomic_DNA"/>
</dbReference>
<dbReference type="InterPro" id="IPR052929">
    <property type="entry name" value="RNase_H-like_EbsB-rel"/>
</dbReference>
<name>A0A2P5AJL1_PARAD</name>
<dbReference type="Pfam" id="PF13456">
    <property type="entry name" value="RVT_3"/>
    <property type="match status" value="1"/>
</dbReference>
<evidence type="ECO:0000259" key="1">
    <source>
        <dbReference type="Pfam" id="PF13456"/>
    </source>
</evidence>
<dbReference type="Proteomes" id="UP000237105">
    <property type="component" value="Unassembled WGS sequence"/>
</dbReference>
<dbReference type="InterPro" id="IPR036397">
    <property type="entry name" value="RNaseH_sf"/>
</dbReference>
<dbReference type="InterPro" id="IPR012337">
    <property type="entry name" value="RNaseH-like_sf"/>
</dbReference>
<dbReference type="PANTHER" id="PTHR47074">
    <property type="entry name" value="BNAC02G40300D PROTEIN"/>
    <property type="match status" value="1"/>
</dbReference>
<dbReference type="SUPFAM" id="SSF53098">
    <property type="entry name" value="Ribonuclease H-like"/>
    <property type="match status" value="1"/>
</dbReference>
<dbReference type="GO" id="GO:0003676">
    <property type="term" value="F:nucleic acid binding"/>
    <property type="evidence" value="ECO:0007669"/>
    <property type="project" value="InterPro"/>
</dbReference>
<organism evidence="2 3">
    <name type="scientific">Parasponia andersonii</name>
    <name type="common">Sponia andersonii</name>
    <dbReference type="NCBI Taxonomy" id="3476"/>
    <lineage>
        <taxon>Eukaryota</taxon>
        <taxon>Viridiplantae</taxon>
        <taxon>Streptophyta</taxon>
        <taxon>Embryophyta</taxon>
        <taxon>Tracheophyta</taxon>
        <taxon>Spermatophyta</taxon>
        <taxon>Magnoliopsida</taxon>
        <taxon>eudicotyledons</taxon>
        <taxon>Gunneridae</taxon>
        <taxon>Pentapetalae</taxon>
        <taxon>rosids</taxon>
        <taxon>fabids</taxon>
        <taxon>Rosales</taxon>
        <taxon>Cannabaceae</taxon>
        <taxon>Parasponia</taxon>
    </lineage>
</organism>
<feature type="domain" description="RNase H type-1" evidence="1">
    <location>
        <begin position="4"/>
        <end position="117"/>
    </location>
</feature>
<dbReference type="OrthoDB" id="1906820at2759"/>
<dbReference type="AlphaFoldDB" id="A0A2P5AJL1"/>
<dbReference type="CDD" id="cd06222">
    <property type="entry name" value="RNase_H_like"/>
    <property type="match status" value="1"/>
</dbReference>
<dbReference type="InterPro" id="IPR044730">
    <property type="entry name" value="RNase_H-like_dom_plant"/>
</dbReference>